<evidence type="ECO:0000256" key="1">
    <source>
        <dbReference type="SAM" id="MobiDB-lite"/>
    </source>
</evidence>
<dbReference type="OrthoDB" id="2495622at2759"/>
<gene>
    <name evidence="3" type="ORF">PGT21_028642</name>
    <name evidence="2" type="ORF">PGTUg99_023606</name>
</gene>
<evidence type="ECO:0000313" key="3">
    <source>
        <dbReference type="EMBL" id="KAA1091216.1"/>
    </source>
</evidence>
<comment type="caution">
    <text evidence="3">The sequence shown here is derived from an EMBL/GenBank/DDBJ whole genome shotgun (WGS) entry which is preliminary data.</text>
</comment>
<accession>A0A5B0NRJ2</accession>
<sequence length="424" mass="47068">MPNITFQHNERLILTANPISHEKAVEDARVLFCLEQAADIIFYLDIAEVGRAELAPSSWRSLRCGSLISVVAKSQEVATIPPQHDVGSASPVISSTQRTLIPKIPLTRLPLTRSVENRRSQISKKVALKKVPEEADKLTPPTQTTSNLTLPPIRLATNRQSQISNKVAFTRGPKPVPKIRCPKCFQKSVQPCDCLGVKTAETPVLAEPVKASVNDKSSTIGRPPLGRFYSENAPKPACLRYYDDHGEPWDCPRFCDFAAEVDQKQELPNSQEEDPEATAPNTIIVQLEQAGRGKIHRPLPPAMILGVDQRFQVVFGKISSWTSEPPERIGLTLIRDSKPINISPLSCPSHLEMVKGDKLRVRICPPVTYPQTFPRKALSSDGINWVRSFRDPEPSERLPRRNLSHLSLPANPRPQKGNNSLSIL</sequence>
<evidence type="ECO:0000313" key="4">
    <source>
        <dbReference type="Proteomes" id="UP000324748"/>
    </source>
</evidence>
<name>A0A5B0NRJ2_PUCGR</name>
<reference evidence="4 5" key="1">
    <citation type="submission" date="2019-05" db="EMBL/GenBank/DDBJ databases">
        <title>Emergence of the Ug99 lineage of the wheat stem rust pathogen through somatic hybridization.</title>
        <authorList>
            <person name="Li F."/>
            <person name="Upadhyaya N.M."/>
            <person name="Sperschneider J."/>
            <person name="Matny O."/>
            <person name="Nguyen-Phuc H."/>
            <person name="Mago R."/>
            <person name="Raley C."/>
            <person name="Miller M.E."/>
            <person name="Silverstein K.A.T."/>
            <person name="Henningsen E."/>
            <person name="Hirsch C.D."/>
            <person name="Visser B."/>
            <person name="Pretorius Z.A."/>
            <person name="Steffenson B.J."/>
            <person name="Schwessinger B."/>
            <person name="Dodds P.N."/>
            <person name="Figueroa M."/>
        </authorList>
    </citation>
    <scope>NUCLEOTIDE SEQUENCE [LARGE SCALE GENOMIC DNA]</scope>
    <source>
        <strain evidence="3">21-0</strain>
        <strain evidence="2 5">Ug99</strain>
    </source>
</reference>
<dbReference type="Proteomes" id="UP000324748">
    <property type="component" value="Unassembled WGS sequence"/>
</dbReference>
<dbReference type="Proteomes" id="UP000325313">
    <property type="component" value="Unassembled WGS sequence"/>
</dbReference>
<dbReference type="EMBL" id="VSWC01000092">
    <property type="protein sequence ID" value="KAA1091216.1"/>
    <property type="molecule type" value="Genomic_DNA"/>
</dbReference>
<protein>
    <submittedName>
        <fullName evidence="3">Uncharacterized protein</fullName>
    </submittedName>
</protein>
<keyword evidence="4" id="KW-1185">Reference proteome</keyword>
<dbReference type="EMBL" id="VDEP01000471">
    <property type="protein sequence ID" value="KAA1075864.1"/>
    <property type="molecule type" value="Genomic_DNA"/>
</dbReference>
<organism evidence="3 4">
    <name type="scientific">Puccinia graminis f. sp. tritici</name>
    <dbReference type="NCBI Taxonomy" id="56615"/>
    <lineage>
        <taxon>Eukaryota</taxon>
        <taxon>Fungi</taxon>
        <taxon>Dikarya</taxon>
        <taxon>Basidiomycota</taxon>
        <taxon>Pucciniomycotina</taxon>
        <taxon>Pucciniomycetes</taxon>
        <taxon>Pucciniales</taxon>
        <taxon>Pucciniaceae</taxon>
        <taxon>Puccinia</taxon>
    </lineage>
</organism>
<proteinExistence type="predicted"/>
<evidence type="ECO:0000313" key="5">
    <source>
        <dbReference type="Proteomes" id="UP000325313"/>
    </source>
</evidence>
<evidence type="ECO:0000313" key="2">
    <source>
        <dbReference type="EMBL" id="KAA1075864.1"/>
    </source>
</evidence>
<feature type="region of interest" description="Disordered" evidence="1">
    <location>
        <begin position="391"/>
        <end position="424"/>
    </location>
</feature>
<dbReference type="AlphaFoldDB" id="A0A5B0NRJ2"/>